<gene>
    <name evidence="1" type="primary">Necator_chrV.g19156</name>
    <name evidence="1" type="ORF">RB195_014364</name>
</gene>
<organism evidence="1 2">
    <name type="scientific">Necator americanus</name>
    <name type="common">Human hookworm</name>
    <dbReference type="NCBI Taxonomy" id="51031"/>
    <lineage>
        <taxon>Eukaryota</taxon>
        <taxon>Metazoa</taxon>
        <taxon>Ecdysozoa</taxon>
        <taxon>Nematoda</taxon>
        <taxon>Chromadorea</taxon>
        <taxon>Rhabditida</taxon>
        <taxon>Rhabditina</taxon>
        <taxon>Rhabditomorpha</taxon>
        <taxon>Strongyloidea</taxon>
        <taxon>Ancylostomatidae</taxon>
        <taxon>Bunostominae</taxon>
        <taxon>Necator</taxon>
    </lineage>
</organism>
<keyword evidence="2" id="KW-1185">Reference proteome</keyword>
<dbReference type="EMBL" id="JAVFWL010000005">
    <property type="protein sequence ID" value="KAK6755928.1"/>
    <property type="molecule type" value="Genomic_DNA"/>
</dbReference>
<sequence length="138" mass="16067">MVNLRMTRGEHQHLARPSEVVVGNHHRFFGHVMRRSSGRFVQLVLRMLTDANWKGPPGRKRKFWTEVVKEDLRTSGVDGQFIRDVKFRCLWNSDGRVDSMRPLVEDRTGLVRICSRTTHPGDRIAALSRYTRSPIKSR</sequence>
<name>A0ABR1E052_NECAM</name>
<evidence type="ECO:0000313" key="2">
    <source>
        <dbReference type="Proteomes" id="UP001303046"/>
    </source>
</evidence>
<accession>A0ABR1E052</accession>
<protein>
    <submittedName>
        <fullName evidence="1">Uncharacterized protein</fullName>
    </submittedName>
</protein>
<dbReference type="Proteomes" id="UP001303046">
    <property type="component" value="Unassembled WGS sequence"/>
</dbReference>
<proteinExistence type="predicted"/>
<reference evidence="1 2" key="1">
    <citation type="submission" date="2023-08" db="EMBL/GenBank/DDBJ databases">
        <title>A Necator americanus chromosomal reference genome.</title>
        <authorList>
            <person name="Ilik V."/>
            <person name="Petrzelkova K.J."/>
            <person name="Pardy F."/>
            <person name="Fuh T."/>
            <person name="Niatou-Singa F.S."/>
            <person name="Gouil Q."/>
            <person name="Baker L."/>
            <person name="Ritchie M.E."/>
            <person name="Jex A.R."/>
            <person name="Gazzola D."/>
            <person name="Li H."/>
            <person name="Toshio Fujiwara R."/>
            <person name="Zhan B."/>
            <person name="Aroian R.V."/>
            <person name="Pafco B."/>
            <person name="Schwarz E.M."/>
        </authorList>
    </citation>
    <scope>NUCLEOTIDE SEQUENCE [LARGE SCALE GENOMIC DNA]</scope>
    <source>
        <strain evidence="1 2">Aroian</strain>
        <tissue evidence="1">Whole animal</tissue>
    </source>
</reference>
<comment type="caution">
    <text evidence="1">The sequence shown here is derived from an EMBL/GenBank/DDBJ whole genome shotgun (WGS) entry which is preliminary data.</text>
</comment>
<evidence type="ECO:0000313" key="1">
    <source>
        <dbReference type="EMBL" id="KAK6755928.1"/>
    </source>
</evidence>